<evidence type="ECO:0000313" key="2">
    <source>
        <dbReference type="Proteomes" id="UP000597444"/>
    </source>
</evidence>
<gene>
    <name evidence="1" type="ORF">KSF_053250</name>
</gene>
<dbReference type="RefSeq" id="WP_220205964.1">
    <property type="nucleotide sequence ID" value="NZ_BNJK01000001.1"/>
</dbReference>
<reference evidence="1" key="1">
    <citation type="submission" date="2020-10" db="EMBL/GenBank/DDBJ databases">
        <title>Taxonomic study of unclassified bacteria belonging to the class Ktedonobacteria.</title>
        <authorList>
            <person name="Yabe S."/>
            <person name="Wang C.M."/>
            <person name="Zheng Y."/>
            <person name="Sakai Y."/>
            <person name="Cavaletti L."/>
            <person name="Monciardini P."/>
            <person name="Donadio S."/>
        </authorList>
    </citation>
    <scope>NUCLEOTIDE SEQUENCE</scope>
    <source>
        <strain evidence="1">ID150040</strain>
    </source>
</reference>
<protein>
    <submittedName>
        <fullName evidence="1">Uncharacterized protein</fullName>
    </submittedName>
</protein>
<dbReference type="AlphaFoldDB" id="A0A8J3IQW5"/>
<evidence type="ECO:0000313" key="1">
    <source>
        <dbReference type="EMBL" id="GHO95277.1"/>
    </source>
</evidence>
<accession>A0A8J3IQW5</accession>
<organism evidence="1 2">
    <name type="scientific">Reticulibacter mediterranei</name>
    <dbReference type="NCBI Taxonomy" id="2778369"/>
    <lineage>
        <taxon>Bacteria</taxon>
        <taxon>Bacillati</taxon>
        <taxon>Chloroflexota</taxon>
        <taxon>Ktedonobacteria</taxon>
        <taxon>Ktedonobacterales</taxon>
        <taxon>Reticulibacteraceae</taxon>
        <taxon>Reticulibacter</taxon>
    </lineage>
</organism>
<name>A0A8J3IQW5_9CHLR</name>
<sequence>MERQHEGQMTPEQQTQRIHHLLAQAQQACKTDSSSISDPRAEALFTMLAGVLGGAMRVLQDYQRQELQWQKEQREPERRVTIDIDQIEPSSKAAVTVPYD</sequence>
<dbReference type="EMBL" id="BNJK01000001">
    <property type="protein sequence ID" value="GHO95277.1"/>
    <property type="molecule type" value="Genomic_DNA"/>
</dbReference>
<proteinExistence type="predicted"/>
<keyword evidence="2" id="KW-1185">Reference proteome</keyword>
<comment type="caution">
    <text evidence="1">The sequence shown here is derived from an EMBL/GenBank/DDBJ whole genome shotgun (WGS) entry which is preliminary data.</text>
</comment>
<dbReference type="Proteomes" id="UP000597444">
    <property type="component" value="Unassembled WGS sequence"/>
</dbReference>